<evidence type="ECO:0000313" key="8">
    <source>
        <dbReference type="EMBL" id="SHI36675.1"/>
    </source>
</evidence>
<evidence type="ECO:0000256" key="4">
    <source>
        <dbReference type="ARBA" id="ARBA00022452"/>
    </source>
</evidence>
<evidence type="ECO:0000256" key="6">
    <source>
        <dbReference type="ARBA" id="ARBA00023136"/>
    </source>
</evidence>
<keyword evidence="7" id="KW-0998">Cell outer membrane</keyword>
<dbReference type="Gene3D" id="1.20.1600.10">
    <property type="entry name" value="Outer membrane efflux proteins (OEP)"/>
    <property type="match status" value="1"/>
</dbReference>
<name>A0A1M6AJP9_9FIRM</name>
<evidence type="ECO:0000256" key="5">
    <source>
        <dbReference type="ARBA" id="ARBA00022692"/>
    </source>
</evidence>
<protein>
    <submittedName>
        <fullName evidence="8">Outer membrane protein TolC</fullName>
    </submittedName>
</protein>
<evidence type="ECO:0000256" key="7">
    <source>
        <dbReference type="ARBA" id="ARBA00023237"/>
    </source>
</evidence>
<comment type="subcellular location">
    <subcellularLocation>
        <location evidence="1">Cell outer membrane</location>
    </subcellularLocation>
</comment>
<dbReference type="SUPFAM" id="SSF56954">
    <property type="entry name" value="Outer membrane efflux proteins (OEP)"/>
    <property type="match status" value="1"/>
</dbReference>
<reference evidence="8 9" key="1">
    <citation type="submission" date="2016-11" db="EMBL/GenBank/DDBJ databases">
        <authorList>
            <person name="Jaros S."/>
            <person name="Januszkiewicz K."/>
            <person name="Wedrychowicz H."/>
        </authorList>
    </citation>
    <scope>NUCLEOTIDE SEQUENCE [LARGE SCALE GENOMIC DNA]</scope>
    <source>
        <strain evidence="8 9">DSM 3074</strain>
    </source>
</reference>
<dbReference type="EMBL" id="FQYW01000004">
    <property type="protein sequence ID" value="SHI36675.1"/>
    <property type="molecule type" value="Genomic_DNA"/>
</dbReference>
<organism evidence="8 9">
    <name type="scientific">Anaerovibrio lipolyticus DSM 3074</name>
    <dbReference type="NCBI Taxonomy" id="1120997"/>
    <lineage>
        <taxon>Bacteria</taxon>
        <taxon>Bacillati</taxon>
        <taxon>Bacillota</taxon>
        <taxon>Negativicutes</taxon>
        <taxon>Selenomonadales</taxon>
        <taxon>Selenomonadaceae</taxon>
        <taxon>Anaerovibrio</taxon>
    </lineage>
</organism>
<proteinExistence type="inferred from homology"/>
<dbReference type="GO" id="GO:0015288">
    <property type="term" value="F:porin activity"/>
    <property type="evidence" value="ECO:0007669"/>
    <property type="project" value="TreeGrafter"/>
</dbReference>
<dbReference type="AlphaFoldDB" id="A0A1M6AJP9"/>
<dbReference type="Pfam" id="PF02321">
    <property type="entry name" value="OEP"/>
    <property type="match status" value="2"/>
</dbReference>
<keyword evidence="3" id="KW-0813">Transport</keyword>
<comment type="similarity">
    <text evidence="2">Belongs to the outer membrane factor (OMF) (TC 1.B.17) family.</text>
</comment>
<keyword evidence="4" id="KW-1134">Transmembrane beta strand</keyword>
<sequence length="425" mass="46939">MLAASGFLTGPTAGQCASLSLEEAIQTALVNNPDVNITRLAEDTAQAKLSQARGSNSISVKAGTNFGKSEKNDMGWDNNNATTISASMPLFNGNITGRNIESAEIGVDIAKLQTQRKWETTKLSVIKAYYDVLQAKKQTAVYQDAVDKYQLHLTNVEQLYNAGSKAKIDVLRSQVELANARQSLIKGQNAYENSKSILKNLLYMDQNEPVELTDDFVYEPFNDDVNTCVSYALENRKDLIVDTYQVKQKELALKNALAGYMPTVDLSVSTGWNKQVTPSRENHSVSGTIGVNWNIWDSGVTKGKVNAAKVELETAKLTLNKDKSTVDMNVRTDYNSMREAEKRFESTKEAVREAQEDYFIANEKYKAGEGIMLDIIDAQNALETAQHNFLSAQYDYARHRAAVESDMGLDVHPSTSTVSNAPSEK</sequence>
<evidence type="ECO:0000256" key="2">
    <source>
        <dbReference type="ARBA" id="ARBA00007613"/>
    </source>
</evidence>
<dbReference type="PANTHER" id="PTHR30026">
    <property type="entry name" value="OUTER MEMBRANE PROTEIN TOLC"/>
    <property type="match status" value="1"/>
</dbReference>
<keyword evidence="5" id="KW-0812">Transmembrane</keyword>
<evidence type="ECO:0000256" key="1">
    <source>
        <dbReference type="ARBA" id="ARBA00004442"/>
    </source>
</evidence>
<keyword evidence="6" id="KW-0472">Membrane</keyword>
<evidence type="ECO:0000313" key="9">
    <source>
        <dbReference type="Proteomes" id="UP000191240"/>
    </source>
</evidence>
<dbReference type="GO" id="GO:0015562">
    <property type="term" value="F:efflux transmembrane transporter activity"/>
    <property type="evidence" value="ECO:0007669"/>
    <property type="project" value="InterPro"/>
</dbReference>
<dbReference type="GO" id="GO:0009279">
    <property type="term" value="C:cell outer membrane"/>
    <property type="evidence" value="ECO:0007669"/>
    <property type="project" value="UniProtKB-SubCell"/>
</dbReference>
<gene>
    <name evidence="8" type="ORF">SAMN02745671_00390</name>
</gene>
<dbReference type="PANTHER" id="PTHR30026:SF21">
    <property type="entry name" value="SLR1270 PROTEIN"/>
    <property type="match status" value="1"/>
</dbReference>
<dbReference type="InterPro" id="IPR051906">
    <property type="entry name" value="TolC-like"/>
</dbReference>
<dbReference type="Proteomes" id="UP000191240">
    <property type="component" value="Unassembled WGS sequence"/>
</dbReference>
<accession>A0A1M6AJP9</accession>
<evidence type="ECO:0000256" key="3">
    <source>
        <dbReference type="ARBA" id="ARBA00022448"/>
    </source>
</evidence>
<dbReference type="InterPro" id="IPR003423">
    <property type="entry name" value="OMP_efflux"/>
</dbReference>
<dbReference type="GO" id="GO:1990281">
    <property type="term" value="C:efflux pump complex"/>
    <property type="evidence" value="ECO:0007669"/>
    <property type="project" value="TreeGrafter"/>
</dbReference>